<keyword evidence="10 13" id="KW-0472">Membrane</keyword>
<keyword evidence="4" id="KW-1003">Cell membrane</keyword>
<evidence type="ECO:0000256" key="3">
    <source>
        <dbReference type="ARBA" id="ARBA00022448"/>
    </source>
</evidence>
<keyword evidence="11" id="KW-0739">Sodium transport</keyword>
<keyword evidence="5 13" id="KW-0812">Transmembrane</keyword>
<feature type="transmembrane region" description="Helical" evidence="13">
    <location>
        <begin position="120"/>
        <end position="149"/>
    </location>
</feature>
<keyword evidence="9" id="KW-0406">Ion transport</keyword>
<feature type="transmembrane region" description="Helical" evidence="13">
    <location>
        <begin position="427"/>
        <end position="446"/>
    </location>
</feature>
<evidence type="ECO:0000256" key="9">
    <source>
        <dbReference type="ARBA" id="ARBA00023065"/>
    </source>
</evidence>
<keyword evidence="8" id="KW-0915">Sodium</keyword>
<protein>
    <submittedName>
        <fullName evidence="14">Cation acetate symporter</fullName>
    </submittedName>
</protein>
<feature type="transmembrane region" description="Helical" evidence="13">
    <location>
        <begin position="397"/>
        <end position="415"/>
    </location>
</feature>
<feature type="transmembrane region" description="Helical" evidence="13">
    <location>
        <begin position="186"/>
        <end position="205"/>
    </location>
</feature>
<comment type="similarity">
    <text evidence="2 12">Belongs to the sodium:solute symporter (SSF) (TC 2.A.21) family.</text>
</comment>
<evidence type="ECO:0000256" key="11">
    <source>
        <dbReference type="ARBA" id="ARBA00023201"/>
    </source>
</evidence>
<evidence type="ECO:0000256" key="7">
    <source>
        <dbReference type="ARBA" id="ARBA00022989"/>
    </source>
</evidence>
<evidence type="ECO:0000256" key="2">
    <source>
        <dbReference type="ARBA" id="ARBA00006434"/>
    </source>
</evidence>
<dbReference type="AlphaFoldDB" id="A0A7J2TK81"/>
<organism evidence="14">
    <name type="scientific">Archaeoglobus fulgidus</name>
    <dbReference type="NCBI Taxonomy" id="2234"/>
    <lineage>
        <taxon>Archaea</taxon>
        <taxon>Methanobacteriati</taxon>
        <taxon>Methanobacteriota</taxon>
        <taxon>Archaeoglobi</taxon>
        <taxon>Archaeoglobales</taxon>
        <taxon>Archaeoglobaceae</taxon>
        <taxon>Archaeoglobus</taxon>
    </lineage>
</organism>
<proteinExistence type="inferred from homology"/>
<evidence type="ECO:0000256" key="6">
    <source>
        <dbReference type="ARBA" id="ARBA00022847"/>
    </source>
</evidence>
<comment type="subcellular location">
    <subcellularLocation>
        <location evidence="1">Cell membrane</location>
        <topology evidence="1">Multi-pass membrane protein</topology>
    </subcellularLocation>
</comment>
<feature type="transmembrane region" description="Helical" evidence="13">
    <location>
        <begin position="47"/>
        <end position="71"/>
    </location>
</feature>
<evidence type="ECO:0000256" key="4">
    <source>
        <dbReference type="ARBA" id="ARBA00022475"/>
    </source>
</evidence>
<comment type="caution">
    <text evidence="14">The sequence shown here is derived from an EMBL/GenBank/DDBJ whole genome shotgun (WGS) entry which is preliminary data.</text>
</comment>
<feature type="transmembrane region" description="Helical" evidence="13">
    <location>
        <begin position="239"/>
        <end position="264"/>
    </location>
</feature>
<reference evidence="14" key="1">
    <citation type="journal article" date="2020" name="mSystems">
        <title>Genome- and Community-Level Interaction Insights into Carbon Utilization and Element Cycling Functions of Hydrothermarchaeota in Hydrothermal Sediment.</title>
        <authorList>
            <person name="Zhou Z."/>
            <person name="Liu Y."/>
            <person name="Xu W."/>
            <person name="Pan J."/>
            <person name="Luo Z.H."/>
            <person name="Li M."/>
        </authorList>
    </citation>
    <scope>NUCLEOTIDE SEQUENCE [LARGE SCALE GENOMIC DNA]</scope>
    <source>
        <strain evidence="14">SpSt-26</strain>
    </source>
</reference>
<feature type="transmembrane region" description="Helical" evidence="13">
    <location>
        <begin position="276"/>
        <end position="297"/>
    </location>
</feature>
<feature type="transmembrane region" description="Helical" evidence="13">
    <location>
        <begin position="77"/>
        <end position="99"/>
    </location>
</feature>
<dbReference type="InterPro" id="IPR001734">
    <property type="entry name" value="Na/solute_symporter"/>
</dbReference>
<evidence type="ECO:0000256" key="1">
    <source>
        <dbReference type="ARBA" id="ARBA00004651"/>
    </source>
</evidence>
<keyword evidence="7 13" id="KW-1133">Transmembrane helix</keyword>
<dbReference type="GO" id="GO:0006814">
    <property type="term" value="P:sodium ion transport"/>
    <property type="evidence" value="ECO:0007669"/>
    <property type="project" value="UniProtKB-KW"/>
</dbReference>
<dbReference type="Gene3D" id="1.20.1730.10">
    <property type="entry name" value="Sodium/glucose cotransporter"/>
    <property type="match status" value="1"/>
</dbReference>
<gene>
    <name evidence="14" type="ORF">ENP88_07760</name>
</gene>
<evidence type="ECO:0000256" key="8">
    <source>
        <dbReference type="ARBA" id="ARBA00023053"/>
    </source>
</evidence>
<dbReference type="GO" id="GO:0015293">
    <property type="term" value="F:symporter activity"/>
    <property type="evidence" value="ECO:0007669"/>
    <property type="project" value="UniProtKB-KW"/>
</dbReference>
<dbReference type="GO" id="GO:0005886">
    <property type="term" value="C:plasma membrane"/>
    <property type="evidence" value="ECO:0007669"/>
    <property type="project" value="UniProtKB-SubCell"/>
</dbReference>
<dbReference type="Pfam" id="PF00474">
    <property type="entry name" value="SSF"/>
    <property type="match status" value="1"/>
</dbReference>
<dbReference type="EMBL" id="DSLA01000123">
    <property type="protein sequence ID" value="HEH36010.1"/>
    <property type="molecule type" value="Genomic_DNA"/>
</dbReference>
<dbReference type="InterPro" id="IPR038377">
    <property type="entry name" value="Na/Glc_symporter_sf"/>
</dbReference>
<dbReference type="PANTHER" id="PTHR48086:SF3">
    <property type="entry name" value="SODIUM_PROLINE SYMPORTER"/>
    <property type="match status" value="1"/>
</dbReference>
<evidence type="ECO:0000256" key="10">
    <source>
        <dbReference type="ARBA" id="ARBA00023136"/>
    </source>
</evidence>
<accession>A0A7J2TK81</accession>
<feature type="transmembrane region" description="Helical" evidence="13">
    <location>
        <begin position="155"/>
        <end position="174"/>
    </location>
</feature>
<dbReference type="PROSITE" id="PS50283">
    <property type="entry name" value="NA_SOLUT_SYMP_3"/>
    <property type="match status" value="1"/>
</dbReference>
<evidence type="ECO:0000256" key="13">
    <source>
        <dbReference type="SAM" id="Phobius"/>
    </source>
</evidence>
<dbReference type="InterPro" id="IPR050277">
    <property type="entry name" value="Sodium:Solute_Symporter"/>
</dbReference>
<feature type="transmembrane region" description="Helical" evidence="13">
    <location>
        <begin position="501"/>
        <end position="518"/>
    </location>
</feature>
<keyword evidence="6" id="KW-0769">Symport</keyword>
<dbReference type="PANTHER" id="PTHR48086">
    <property type="entry name" value="SODIUM/PROLINE SYMPORTER-RELATED"/>
    <property type="match status" value="1"/>
</dbReference>
<feature type="transmembrane region" description="Helical" evidence="13">
    <location>
        <begin position="453"/>
        <end position="472"/>
    </location>
</feature>
<feature type="transmembrane region" description="Helical" evidence="13">
    <location>
        <begin position="349"/>
        <end position="377"/>
    </location>
</feature>
<evidence type="ECO:0000256" key="12">
    <source>
        <dbReference type="RuleBase" id="RU362091"/>
    </source>
</evidence>
<evidence type="ECO:0000256" key="5">
    <source>
        <dbReference type="ARBA" id="ARBA00022692"/>
    </source>
</evidence>
<keyword evidence="3" id="KW-0813">Transport</keyword>
<evidence type="ECO:0000313" key="14">
    <source>
        <dbReference type="EMBL" id="HEH36010.1"/>
    </source>
</evidence>
<feature type="transmembrane region" description="Helical" evidence="13">
    <location>
        <begin position="6"/>
        <end position="26"/>
    </location>
</feature>
<name>A0A7J2TK81_ARCFL</name>
<sequence>MAESVDPVVIAIVLIYLIAVVVIGYYSRIRMKSAMDYYVAGRRIGSVVNGLALESTYLSPASMLGLPAFVFLLGYPFWWAMMAIICGMPIAALLTASALRKYAPVSFADYYADRFGDERLRWWIGIIVIVGTVLYITLSLVGMALFMVAILKMPYIFALIIGTVITMFYVVYGGMIATSWNAAMQAIVMSFAAIIAAAAIVWQLGGFEGVYYAALQSYPKIWNTPADFPDHPHLFTSTWIAVICWFFVWHFGFATMPYTVVRFFTVMDMKTARRSIFWCSLVGGAFYVSLQIIGITAKYMIETSHPIAVAAGGNMTATAVLATIQKTYGIGTVTDYSMIAAVEALGNPVILGILCAGGLAIAMSTAAGWAVVVNTIIARDWFVKLLKWKKAEENPVLFGRIVAFIFLLISFFVAIQPPALVLDLSGWAFIVIICSLGPGLILGLWWKRATRAAMWVTAIVMFILSMVAWLRAHLVLGHHARFFLNDIIFGNPNALITPHQVWTIPVGFLLFVIVSLLTKPPEEERVNKYCIELTKEV</sequence>